<comment type="caution">
    <text evidence="1">The sequence shown here is derived from an EMBL/GenBank/DDBJ whole genome shotgun (WGS) entry which is preliminary data.</text>
</comment>
<dbReference type="AlphaFoldDB" id="A0A8I2ANH0"/>
<dbReference type="Proteomes" id="UP000674270">
    <property type="component" value="Unassembled WGS sequence"/>
</dbReference>
<organism evidence="1 2">
    <name type="scientific">Providencia huaxiensis</name>
    <dbReference type="NCBI Taxonomy" id="2027290"/>
    <lineage>
        <taxon>Bacteria</taxon>
        <taxon>Pseudomonadati</taxon>
        <taxon>Pseudomonadota</taxon>
        <taxon>Gammaproteobacteria</taxon>
        <taxon>Enterobacterales</taxon>
        <taxon>Morganellaceae</taxon>
        <taxon>Providencia</taxon>
    </lineage>
</organism>
<name>A0A8I2ANH0_9GAMM</name>
<protein>
    <submittedName>
        <fullName evidence="1">Uncharacterized protein</fullName>
    </submittedName>
</protein>
<gene>
    <name evidence="1" type="ORF">J7T18_09735</name>
</gene>
<reference evidence="1" key="1">
    <citation type="submission" date="2021-03" db="EMBL/GenBank/DDBJ databases">
        <authorList>
            <person name="Stanton E."/>
        </authorList>
    </citation>
    <scope>NUCLEOTIDE SEQUENCE</scope>
    <source>
        <strain evidence="1">2020EL-00113</strain>
    </source>
</reference>
<dbReference type="EMBL" id="JAGKLY010000003">
    <property type="protein sequence ID" value="MBQ0268578.1"/>
    <property type="molecule type" value="Genomic_DNA"/>
</dbReference>
<evidence type="ECO:0000313" key="1">
    <source>
        <dbReference type="EMBL" id="MBQ0268578.1"/>
    </source>
</evidence>
<evidence type="ECO:0000313" key="2">
    <source>
        <dbReference type="Proteomes" id="UP000674270"/>
    </source>
</evidence>
<proteinExistence type="predicted"/>
<accession>A0A8I2ANH0</accession>
<sequence length="112" mass="12029">MMNKSIIAIALSCITFGVYAGSSYTKEELNRLVDSGAPPKEKAEQVLGTDPMSFSSCKSAVNGMYSQLLGEYPVKVIQNSSDSYVIKMWANDGAVITKCSNGNKIVSGAEYE</sequence>